<name>A0ABU9CI81_9BURK</name>
<evidence type="ECO:0000256" key="1">
    <source>
        <dbReference type="SAM" id="MobiDB-lite"/>
    </source>
</evidence>
<gene>
    <name evidence="2" type="ORF">AACH10_14555</name>
</gene>
<proteinExistence type="predicted"/>
<evidence type="ECO:0000313" key="3">
    <source>
        <dbReference type="Proteomes" id="UP001365405"/>
    </source>
</evidence>
<dbReference type="RefSeq" id="WP_341411152.1">
    <property type="nucleotide sequence ID" value="NZ_JBBUTH010000007.1"/>
</dbReference>
<sequence length="279" mass="28042">MASAPLACLVSGLTADDDEDAAALAVLAALRAHLAPLGGTVAAMTPLTRDGQPRPGGGWHSPRVARLTAAASFAVPQHAACPFVLPAGAPREGLGAAAVAATADGPGLRAQPVREAFQVLATWADAVVMAGIGGWLTPPVAPGAPATGPLLASMCQRLHLPLLLCSRLDAEAPERARRAMKLAGLRPVAWLAMRSAQQTVADDDARVAQLQAAFHAPCVGRLGPRDPAAALPLADGAPQQAIDIPALLACLPGRTVAAPAAATAGPSQITQDGPPRAGR</sequence>
<dbReference type="Gene3D" id="3.40.50.300">
    <property type="entry name" value="P-loop containing nucleotide triphosphate hydrolases"/>
    <property type="match status" value="1"/>
</dbReference>
<accession>A0ABU9CI81</accession>
<organism evidence="2 3">
    <name type="scientific">Pseudaquabacterium inlustre</name>
    <dbReference type="NCBI Taxonomy" id="2984192"/>
    <lineage>
        <taxon>Bacteria</taxon>
        <taxon>Pseudomonadati</taxon>
        <taxon>Pseudomonadota</taxon>
        <taxon>Betaproteobacteria</taxon>
        <taxon>Burkholderiales</taxon>
        <taxon>Sphaerotilaceae</taxon>
        <taxon>Pseudaquabacterium</taxon>
    </lineage>
</organism>
<dbReference type="EMBL" id="JBBUTH010000007">
    <property type="protein sequence ID" value="MEK8051471.1"/>
    <property type="molecule type" value="Genomic_DNA"/>
</dbReference>
<dbReference type="InterPro" id="IPR027417">
    <property type="entry name" value="P-loop_NTPase"/>
</dbReference>
<comment type="caution">
    <text evidence="2">The sequence shown here is derived from an EMBL/GenBank/DDBJ whole genome shotgun (WGS) entry which is preliminary data.</text>
</comment>
<feature type="region of interest" description="Disordered" evidence="1">
    <location>
        <begin position="260"/>
        <end position="279"/>
    </location>
</feature>
<protein>
    <submittedName>
        <fullName evidence="2">Uncharacterized protein</fullName>
    </submittedName>
</protein>
<reference evidence="2 3" key="1">
    <citation type="submission" date="2024-04" db="EMBL/GenBank/DDBJ databases">
        <title>Novel species of the genus Ideonella isolated from streams.</title>
        <authorList>
            <person name="Lu H."/>
        </authorList>
    </citation>
    <scope>NUCLEOTIDE SEQUENCE [LARGE SCALE GENOMIC DNA]</scope>
    <source>
        <strain evidence="2 3">DXS22W</strain>
    </source>
</reference>
<keyword evidence="3" id="KW-1185">Reference proteome</keyword>
<evidence type="ECO:0000313" key="2">
    <source>
        <dbReference type="EMBL" id="MEK8051471.1"/>
    </source>
</evidence>
<dbReference type="Proteomes" id="UP001365405">
    <property type="component" value="Unassembled WGS sequence"/>
</dbReference>